<accession>A0A6J1CHZ5</accession>
<gene>
    <name evidence="2" type="primary">LOC111011568</name>
</gene>
<dbReference type="GeneID" id="111011568"/>
<evidence type="ECO:0000313" key="2">
    <source>
        <dbReference type="RefSeq" id="XP_022141091.1"/>
    </source>
</evidence>
<sequence length="260" mass="28622">MTGSILSPNPLIRLTSTPRFRAKTRLKAPAVSARLDDSKNSANQQLNLSVLRFTLGIPGLDESYLPRWIGYGFGSLLLLNHFFGSNSAAPTTPAQLGAVPSGEASLPEGTEQIFVLSQNVSDNVKEDLAWATYILLRNTNSISVLIQIRGELCVRGYWNSPNDICGADLVAWFEEQLQSIGLSALNDDLYFPQISDSELWKMLPNGTRSVLVQPVKQSGNKMEKIGGFILLASSLSYAFSDKDRAWIRALANKFIDRDIL</sequence>
<proteinExistence type="predicted"/>
<evidence type="ECO:0000313" key="1">
    <source>
        <dbReference type="Proteomes" id="UP000504603"/>
    </source>
</evidence>
<dbReference type="AlphaFoldDB" id="A0A6J1CHZ5"/>
<protein>
    <submittedName>
        <fullName evidence="2">Protein COFACTOR ASSEMBLY OF COMPLEX C SUBUNIT B CCB2, chloroplastic isoform X2</fullName>
    </submittedName>
</protein>
<organism evidence="1 2">
    <name type="scientific">Momordica charantia</name>
    <name type="common">Bitter gourd</name>
    <name type="synonym">Balsam pear</name>
    <dbReference type="NCBI Taxonomy" id="3673"/>
    <lineage>
        <taxon>Eukaryota</taxon>
        <taxon>Viridiplantae</taxon>
        <taxon>Streptophyta</taxon>
        <taxon>Embryophyta</taxon>
        <taxon>Tracheophyta</taxon>
        <taxon>Spermatophyta</taxon>
        <taxon>Magnoliopsida</taxon>
        <taxon>eudicotyledons</taxon>
        <taxon>Gunneridae</taxon>
        <taxon>Pentapetalae</taxon>
        <taxon>rosids</taxon>
        <taxon>fabids</taxon>
        <taxon>Cucurbitales</taxon>
        <taxon>Cucurbitaceae</taxon>
        <taxon>Momordiceae</taxon>
        <taxon>Momordica</taxon>
    </lineage>
</organism>
<dbReference type="InterPro" id="IPR044970">
    <property type="entry name" value="CCB2"/>
</dbReference>
<dbReference type="PANTHER" id="PTHR36403:SF1">
    <property type="entry name" value="PROTEIN COFACTOR ASSEMBLY OF COMPLEX C SUBUNIT B CCB2, CHLOROPLASTIC"/>
    <property type="match status" value="1"/>
</dbReference>
<dbReference type="InterPro" id="IPR021325">
    <property type="entry name" value="CCB2/CCB4"/>
</dbReference>
<reference evidence="2" key="1">
    <citation type="submission" date="2025-08" db="UniProtKB">
        <authorList>
            <consortium name="RefSeq"/>
        </authorList>
    </citation>
    <scope>IDENTIFICATION</scope>
    <source>
        <strain evidence="2">OHB3-1</strain>
    </source>
</reference>
<dbReference type="GO" id="GO:0010190">
    <property type="term" value="P:cytochrome b6f complex assembly"/>
    <property type="evidence" value="ECO:0007669"/>
    <property type="project" value="InterPro"/>
</dbReference>
<dbReference type="Pfam" id="PF11152">
    <property type="entry name" value="CCB2_CCB4"/>
    <property type="match status" value="1"/>
</dbReference>
<dbReference type="RefSeq" id="XP_022141091.1">
    <property type="nucleotide sequence ID" value="XM_022285399.1"/>
</dbReference>
<dbReference type="Proteomes" id="UP000504603">
    <property type="component" value="Unplaced"/>
</dbReference>
<keyword evidence="1" id="KW-1185">Reference proteome</keyword>
<name>A0A6J1CHZ5_MOMCH</name>
<dbReference type="PANTHER" id="PTHR36403">
    <property type="entry name" value="PROTEIN COFACTOR ASSEMBLY OF COMPLEX C SUBUNIT B CCB2, CHLOROPLASTIC"/>
    <property type="match status" value="1"/>
</dbReference>